<feature type="compositionally biased region" description="Basic and acidic residues" evidence="1">
    <location>
        <begin position="400"/>
        <end position="442"/>
    </location>
</feature>
<feature type="region of interest" description="Disordered" evidence="1">
    <location>
        <begin position="1"/>
        <end position="58"/>
    </location>
</feature>
<feature type="compositionally biased region" description="Polar residues" evidence="1">
    <location>
        <begin position="286"/>
        <end position="299"/>
    </location>
</feature>
<name>A0A9N9W0M4_9HYPO</name>
<dbReference type="OrthoDB" id="5417386at2759"/>
<dbReference type="EMBL" id="CABFOC020000002">
    <property type="protein sequence ID" value="CAH0039297.1"/>
    <property type="molecule type" value="Genomic_DNA"/>
</dbReference>
<proteinExistence type="predicted"/>
<sequence>MTVNRASIVGTGGAGPHISSLLDHGSANHRPRRQSALDLARKPGRRIQTRKSASDLLDDEDIKRQLYSPILAPHLPKRPPTSDGVSDLIDFLRNQTPPPDHFMSKPDHSDGEERGRGWPRWKKGARRSRSLPKRQPPPIRLPDTAVSGTTIGGHRHIAITIPFDALPMGDVPRSQYPVYQQEAAKPNGLNQNPVRAYVNERGVVTVLRTVKEDRETSNSSNCSEIPAQKQPPITILPRTPSYGNSRQNTKVNYLSVPPSRGSINSSIQETPQRLQGTSRGYPARASSMNNRSTPQQQHVSIEGVLSKGSATITSNDIKTAILQSTRPASRSKAAPESRVSRLLASPIDLDSKPLPSLPSKEEQEKAEYGEEKEAERRISASSQEETALDHSLSTKSRRDRVRDRKRRDIEAHLNTKKLPQEESRRLQTPVHDSEPQLSREPEVVNSQENTASFPTFTPIQVVCSLEPTPSPSETVPTAPPRMSFRPEPRTPTRQIISLEDDLNDASNSQKPLANSHLDSSNEPAPPLSPKGSPIRRHSALDRTSLSRRREWRASRETERQNREARATMQARARKLAMEVGAKEETPALDKEIMRLYEAYREHRFRDMERRLRRLERNGDVWLRALVPVLDSLNQSVVTSNRDESEGRGWASDGEESAAHAIKKEAQRRTSAPIRRSNSAQSYRNAREQGLVQKLEEVLEDDMESRCCSSRGSDEVSGLDIIEPLMRELAGAAKVRRMRSQELLHAY</sequence>
<organism evidence="2 3">
    <name type="scientific">Clonostachys solani</name>
    <dbReference type="NCBI Taxonomy" id="160281"/>
    <lineage>
        <taxon>Eukaryota</taxon>
        <taxon>Fungi</taxon>
        <taxon>Dikarya</taxon>
        <taxon>Ascomycota</taxon>
        <taxon>Pezizomycotina</taxon>
        <taxon>Sordariomycetes</taxon>
        <taxon>Hypocreomycetidae</taxon>
        <taxon>Hypocreales</taxon>
        <taxon>Bionectriaceae</taxon>
        <taxon>Clonostachys</taxon>
    </lineage>
</organism>
<feature type="compositionally biased region" description="Basic and acidic residues" evidence="1">
    <location>
        <begin position="359"/>
        <end position="378"/>
    </location>
</feature>
<feature type="region of interest" description="Disordered" evidence="1">
    <location>
        <begin position="463"/>
        <end position="489"/>
    </location>
</feature>
<feature type="region of interest" description="Disordered" evidence="1">
    <location>
        <begin position="259"/>
        <end position="299"/>
    </location>
</feature>
<gene>
    <name evidence="2" type="ORF">CSOL1703_00003577</name>
</gene>
<feature type="region of interest" description="Disordered" evidence="1">
    <location>
        <begin position="637"/>
        <end position="684"/>
    </location>
</feature>
<evidence type="ECO:0000256" key="1">
    <source>
        <dbReference type="SAM" id="MobiDB-lite"/>
    </source>
</evidence>
<feature type="region of interest" description="Disordered" evidence="1">
    <location>
        <begin position="71"/>
        <end position="149"/>
    </location>
</feature>
<comment type="caution">
    <text evidence="2">The sequence shown here is derived from an EMBL/GenBank/DDBJ whole genome shotgun (WGS) entry which is preliminary data.</text>
</comment>
<feature type="region of interest" description="Disordered" evidence="1">
    <location>
        <begin position="344"/>
        <end position="447"/>
    </location>
</feature>
<reference evidence="2" key="1">
    <citation type="submission" date="2021-10" db="EMBL/GenBank/DDBJ databases">
        <authorList>
            <person name="Piombo E."/>
        </authorList>
    </citation>
    <scope>NUCLEOTIDE SEQUENCE</scope>
</reference>
<evidence type="ECO:0000313" key="3">
    <source>
        <dbReference type="Proteomes" id="UP000775872"/>
    </source>
</evidence>
<protein>
    <submittedName>
        <fullName evidence="2">Uncharacterized protein</fullName>
    </submittedName>
</protein>
<feature type="compositionally biased region" description="Polar residues" evidence="1">
    <location>
        <begin position="261"/>
        <end position="278"/>
    </location>
</feature>
<dbReference type="AlphaFoldDB" id="A0A9N9W0M4"/>
<dbReference type="Proteomes" id="UP000775872">
    <property type="component" value="Unassembled WGS sequence"/>
</dbReference>
<feature type="compositionally biased region" description="Basic and acidic residues" evidence="1">
    <location>
        <begin position="547"/>
        <end position="563"/>
    </location>
</feature>
<feature type="region of interest" description="Disordered" evidence="1">
    <location>
        <begin position="504"/>
        <end position="563"/>
    </location>
</feature>
<feature type="compositionally biased region" description="Basic residues" evidence="1">
    <location>
        <begin position="117"/>
        <end position="132"/>
    </location>
</feature>
<evidence type="ECO:0000313" key="2">
    <source>
        <dbReference type="EMBL" id="CAH0039297.1"/>
    </source>
</evidence>
<feature type="compositionally biased region" description="Polar residues" evidence="1">
    <location>
        <begin position="504"/>
        <end position="522"/>
    </location>
</feature>
<accession>A0A9N9W0M4</accession>
<keyword evidence="3" id="KW-1185">Reference proteome</keyword>
<feature type="compositionally biased region" description="Basic and acidic residues" evidence="1">
    <location>
        <begin position="102"/>
        <end position="116"/>
    </location>
</feature>